<keyword evidence="2" id="KW-1003">Cell membrane</keyword>
<protein>
    <submittedName>
        <fullName evidence="7">Membrane protein</fullName>
    </submittedName>
</protein>
<accession>A0A1Q6DS89</accession>
<feature type="transmembrane region" description="Helical" evidence="6">
    <location>
        <begin position="179"/>
        <end position="201"/>
    </location>
</feature>
<gene>
    <name evidence="7" type="ORF">BTN85_1834</name>
</gene>
<evidence type="ECO:0000256" key="4">
    <source>
        <dbReference type="ARBA" id="ARBA00022989"/>
    </source>
</evidence>
<organism evidence="7 8">
    <name type="scientific">Methanohalarchaeum thermophilum</name>
    <dbReference type="NCBI Taxonomy" id="1903181"/>
    <lineage>
        <taxon>Archaea</taxon>
        <taxon>Methanobacteriati</taxon>
        <taxon>Methanobacteriota</taxon>
        <taxon>Methanonatronarchaeia</taxon>
        <taxon>Methanonatronarchaeales</taxon>
        <taxon>Methanonatronarchaeaceae</taxon>
        <taxon>Candidatus Methanohalarchaeum</taxon>
    </lineage>
</organism>
<feature type="transmembrane region" description="Helical" evidence="6">
    <location>
        <begin position="7"/>
        <end position="25"/>
    </location>
</feature>
<comment type="caution">
    <text evidence="7">The sequence shown here is derived from an EMBL/GenBank/DDBJ whole genome shotgun (WGS) entry which is preliminary data.</text>
</comment>
<feature type="transmembrane region" description="Helical" evidence="6">
    <location>
        <begin position="309"/>
        <end position="331"/>
    </location>
</feature>
<keyword evidence="4 6" id="KW-1133">Transmembrane helix</keyword>
<dbReference type="PANTHER" id="PTHR30106:SF1">
    <property type="entry name" value="UPF0324 MEMBRANE PROTEIN FN0533"/>
    <property type="match status" value="1"/>
</dbReference>
<comment type="subcellular location">
    <subcellularLocation>
        <location evidence="1">Cell membrane</location>
        <topology evidence="1">Multi-pass membrane protein</topology>
    </subcellularLocation>
</comment>
<dbReference type="Proteomes" id="UP000185744">
    <property type="component" value="Unassembled WGS sequence"/>
</dbReference>
<dbReference type="EMBL" id="MSDW01000002">
    <property type="protein sequence ID" value="OKY77187.1"/>
    <property type="molecule type" value="Genomic_DNA"/>
</dbReference>
<feature type="transmembrane region" description="Helical" evidence="6">
    <location>
        <begin position="89"/>
        <end position="108"/>
    </location>
</feature>
<dbReference type="InterPro" id="IPR018383">
    <property type="entry name" value="UPF0324_pro"/>
</dbReference>
<dbReference type="PANTHER" id="PTHR30106">
    <property type="entry name" value="INNER MEMBRANE PROTEIN YEIH-RELATED"/>
    <property type="match status" value="1"/>
</dbReference>
<evidence type="ECO:0000256" key="6">
    <source>
        <dbReference type="SAM" id="Phobius"/>
    </source>
</evidence>
<evidence type="ECO:0000256" key="5">
    <source>
        <dbReference type="ARBA" id="ARBA00023136"/>
    </source>
</evidence>
<proteinExistence type="predicted"/>
<evidence type="ECO:0000256" key="3">
    <source>
        <dbReference type="ARBA" id="ARBA00022692"/>
    </source>
</evidence>
<evidence type="ECO:0000313" key="8">
    <source>
        <dbReference type="Proteomes" id="UP000185744"/>
    </source>
</evidence>
<feature type="transmembrane region" description="Helical" evidence="6">
    <location>
        <begin position="213"/>
        <end position="231"/>
    </location>
</feature>
<feature type="transmembrane region" description="Helical" evidence="6">
    <location>
        <begin position="281"/>
        <end position="297"/>
    </location>
</feature>
<dbReference type="AlphaFoldDB" id="A0A1Q6DS89"/>
<sequence length="332" mass="36366">MKRITSNLPGVVFLFAVGLIAKLIGQQIPHVSYLIIAIALGVMIANVLDLPDSIELGINNTYKIWLETGIVILGGRIVASRIFQIGPTMFALIITFLVLSLLLTEFLARKFNLKQKLGTLLAVGTSLCGVSAIIATTGGIKAKERHLIYAVATILLFDTITVFAYPFTGKIFSIPTQVYGIWTGISMFSTGTAVAAGFAFSEAAGKFATIAKMTRNVFIGLAALLYSIIYLKKEESDLEVNKLTYIWNKFPKFIFGFLLAMALASFGLFNETQIQSIKNAYHWMFMLAFVGMGYNMKYKELKKAGLKPVIVVSIAFIIISALSLLASFIFFG</sequence>
<keyword evidence="3 6" id="KW-0812">Transmembrane</keyword>
<keyword evidence="8" id="KW-1185">Reference proteome</keyword>
<feature type="transmembrane region" description="Helical" evidence="6">
    <location>
        <begin position="146"/>
        <end position="167"/>
    </location>
</feature>
<dbReference type="InParanoid" id="A0A1Q6DS89"/>
<dbReference type="Pfam" id="PF03601">
    <property type="entry name" value="Cons_hypoth698"/>
    <property type="match status" value="1"/>
</dbReference>
<name>A0A1Q6DS89_METT1</name>
<evidence type="ECO:0000313" key="7">
    <source>
        <dbReference type="EMBL" id="OKY77187.1"/>
    </source>
</evidence>
<keyword evidence="5 6" id="KW-0472">Membrane</keyword>
<feature type="transmembrane region" description="Helical" evidence="6">
    <location>
        <begin position="31"/>
        <end position="50"/>
    </location>
</feature>
<feature type="transmembrane region" description="Helical" evidence="6">
    <location>
        <begin position="252"/>
        <end position="269"/>
    </location>
</feature>
<evidence type="ECO:0000256" key="1">
    <source>
        <dbReference type="ARBA" id="ARBA00004651"/>
    </source>
</evidence>
<reference evidence="7" key="1">
    <citation type="submission" date="2016-12" db="EMBL/GenBank/DDBJ databases">
        <title>Discovery of methanogenic haloarchaea.</title>
        <authorList>
            <person name="Sorokin D.Y."/>
            <person name="Makarova K.S."/>
            <person name="Abbas B."/>
            <person name="Ferrer M."/>
            <person name="Golyshin P.N."/>
        </authorList>
    </citation>
    <scope>NUCLEOTIDE SEQUENCE [LARGE SCALE GENOMIC DNA]</scope>
    <source>
        <strain evidence="7">HMET1</strain>
    </source>
</reference>
<evidence type="ECO:0000256" key="2">
    <source>
        <dbReference type="ARBA" id="ARBA00022475"/>
    </source>
</evidence>
<dbReference type="GO" id="GO:0005886">
    <property type="term" value="C:plasma membrane"/>
    <property type="evidence" value="ECO:0007669"/>
    <property type="project" value="UniProtKB-SubCell"/>
</dbReference>
<feature type="transmembrane region" description="Helical" evidence="6">
    <location>
        <begin position="120"/>
        <end position="140"/>
    </location>
</feature>